<dbReference type="OMA" id="TFILGHE"/>
<reference evidence="13" key="2">
    <citation type="submission" date="2025-09" db="UniProtKB">
        <authorList>
            <consortium name="Ensembl"/>
        </authorList>
    </citation>
    <scope>IDENTIFICATION</scope>
</reference>
<dbReference type="AlphaFoldDB" id="A0A3B4VJF5"/>
<keyword evidence="3" id="KW-0645">Protease</keyword>
<dbReference type="PANTHER" id="PTHR22726:SF1">
    <property type="entry name" value="METALLOENDOPEPTIDASE OMA1, MITOCHONDRIAL"/>
    <property type="match status" value="1"/>
</dbReference>
<dbReference type="GO" id="GO:0004222">
    <property type="term" value="F:metalloendopeptidase activity"/>
    <property type="evidence" value="ECO:0007669"/>
    <property type="project" value="InterPro"/>
</dbReference>
<dbReference type="RefSeq" id="XP_022607174.1">
    <property type="nucleotide sequence ID" value="XM_022751453.1"/>
</dbReference>
<feature type="region of interest" description="Disordered" evidence="11">
    <location>
        <begin position="446"/>
        <end position="520"/>
    </location>
</feature>
<comment type="cofactor">
    <cofactor evidence="1">
        <name>Zn(2+)</name>
        <dbReference type="ChEBI" id="CHEBI:29105"/>
    </cofactor>
</comment>
<dbReference type="GO" id="GO:0006515">
    <property type="term" value="P:protein quality control for misfolded or incompletely synthesized proteins"/>
    <property type="evidence" value="ECO:0007669"/>
    <property type="project" value="TreeGrafter"/>
</dbReference>
<dbReference type="GeneID" id="111226354"/>
<keyword evidence="14" id="KW-1185">Reference proteome</keyword>
<keyword evidence="6" id="KW-0862">Zinc</keyword>
<comment type="subunit">
    <text evidence="2">Homooligomer.</text>
</comment>
<accession>A0A3B4VJF5</accession>
<sequence>MVFLSVGLFRSGRFCSHLTRHEQVCARAGFTLKKTQSVSCEISGHRAGNSLHLRAAPSAPRLLFCGRGPKPCLQICPKTASPLRSGPVQTRCLHTSAPLRALPAPLIWIVLKPLQKLMAMILGRSIRKWWVALPDNRRQLMRQWAWQRRWPLAAGAGVAMVIAALLLLTHLDESPVTGRTRLLVFSRENYMELAALTSQAYMEEFAELLVPVTDPRHKVVERVVQHLAQRNKDIPEVSDVTWSVHVVQSPNVNAFVLANGKVFMFTGMLDAVADIHQLTFVLGHEMAHALLGHSAEEASLSHVVDLLSLILLTAIWAVCPRDSLALLGHWVQDKLTKLMFSRPYSRKLEAEADRVGLQLAAKACADVRASPVFWQQMELREQLTGEPALPEWLSTHPSHRNRFTQLDGLIPQALELRESCVCPALPAADPRVVFSKSVQVLLQNAKDQGRGGSQVASKPHLPHSPASLPTPLPAALLAQTAPPPSPSVDQESGGPVPDVASAPVPAPTEGVGPQVGVQTS</sequence>
<protein>
    <recommendedName>
        <fullName evidence="9">Metalloendopeptidase OMA1, mitochondrial</fullName>
    </recommendedName>
    <alternativeName>
        <fullName evidence="10">Overlapping with the m-AAA protease 1 homolog</fullName>
    </alternativeName>
</protein>
<reference evidence="13" key="1">
    <citation type="submission" date="2025-08" db="UniProtKB">
        <authorList>
            <consortium name="Ensembl"/>
        </authorList>
    </citation>
    <scope>IDENTIFICATION</scope>
</reference>
<dbReference type="Gene3D" id="3.30.2010.10">
    <property type="entry name" value="Metalloproteases ('zincins'), catalytic domain"/>
    <property type="match status" value="1"/>
</dbReference>
<dbReference type="Pfam" id="PF01435">
    <property type="entry name" value="Peptidase_M48"/>
    <property type="match status" value="1"/>
</dbReference>
<evidence type="ECO:0000256" key="6">
    <source>
        <dbReference type="ARBA" id="ARBA00022833"/>
    </source>
</evidence>
<evidence type="ECO:0000256" key="11">
    <source>
        <dbReference type="SAM" id="MobiDB-lite"/>
    </source>
</evidence>
<evidence type="ECO:0000256" key="4">
    <source>
        <dbReference type="ARBA" id="ARBA00022723"/>
    </source>
</evidence>
<evidence type="ECO:0000313" key="13">
    <source>
        <dbReference type="Ensembl" id="ENSSDUP00000031118.1"/>
    </source>
</evidence>
<dbReference type="InterPro" id="IPR001915">
    <property type="entry name" value="Peptidase_M48"/>
</dbReference>
<dbReference type="GeneTree" id="ENSGT00390000007027"/>
<keyword evidence="4" id="KW-0479">Metal-binding</keyword>
<dbReference type="Proteomes" id="UP000261420">
    <property type="component" value="Unplaced"/>
</dbReference>
<dbReference type="CDD" id="cd07331">
    <property type="entry name" value="M48C_Oma1_like"/>
    <property type="match status" value="1"/>
</dbReference>
<dbReference type="GO" id="GO:0046872">
    <property type="term" value="F:metal ion binding"/>
    <property type="evidence" value="ECO:0007669"/>
    <property type="project" value="UniProtKB-KW"/>
</dbReference>
<dbReference type="STRING" id="41447.ENSSDUP00000031118"/>
<dbReference type="GO" id="GO:0005743">
    <property type="term" value="C:mitochondrial inner membrane"/>
    <property type="evidence" value="ECO:0007669"/>
    <property type="project" value="TreeGrafter"/>
</dbReference>
<evidence type="ECO:0000256" key="3">
    <source>
        <dbReference type="ARBA" id="ARBA00022670"/>
    </source>
</evidence>
<evidence type="ECO:0000256" key="8">
    <source>
        <dbReference type="ARBA" id="ARBA00038233"/>
    </source>
</evidence>
<dbReference type="Ensembl" id="ENSSDUT00000031654.1">
    <property type="protein sequence ID" value="ENSSDUP00000031118.1"/>
    <property type="gene ID" value="ENSSDUG00000022386.1"/>
</dbReference>
<evidence type="ECO:0000313" key="14">
    <source>
        <dbReference type="Proteomes" id="UP000261420"/>
    </source>
</evidence>
<evidence type="ECO:0000256" key="10">
    <source>
        <dbReference type="ARBA" id="ARBA00042978"/>
    </source>
</evidence>
<dbReference type="GO" id="GO:0034982">
    <property type="term" value="P:mitochondrial protein processing"/>
    <property type="evidence" value="ECO:0007669"/>
    <property type="project" value="TreeGrafter"/>
</dbReference>
<evidence type="ECO:0000256" key="7">
    <source>
        <dbReference type="ARBA" id="ARBA00023049"/>
    </source>
</evidence>
<organism evidence="13 14">
    <name type="scientific">Seriola dumerili</name>
    <name type="common">Greater amberjack</name>
    <name type="synonym">Caranx dumerili</name>
    <dbReference type="NCBI Taxonomy" id="41447"/>
    <lineage>
        <taxon>Eukaryota</taxon>
        <taxon>Metazoa</taxon>
        <taxon>Chordata</taxon>
        <taxon>Craniata</taxon>
        <taxon>Vertebrata</taxon>
        <taxon>Euteleostomi</taxon>
        <taxon>Actinopterygii</taxon>
        <taxon>Neopterygii</taxon>
        <taxon>Teleostei</taxon>
        <taxon>Neoteleostei</taxon>
        <taxon>Acanthomorphata</taxon>
        <taxon>Carangaria</taxon>
        <taxon>Carangiformes</taxon>
        <taxon>Carangidae</taxon>
        <taxon>Seriola</taxon>
    </lineage>
</organism>
<evidence type="ECO:0000256" key="1">
    <source>
        <dbReference type="ARBA" id="ARBA00001947"/>
    </source>
</evidence>
<comment type="similarity">
    <text evidence="8">Belongs to the peptidase M48 family.</text>
</comment>
<name>A0A3B4VJF5_SERDU</name>
<keyword evidence="7" id="KW-0482">Metalloprotease</keyword>
<proteinExistence type="inferred from homology"/>
<evidence type="ECO:0000256" key="9">
    <source>
        <dbReference type="ARBA" id="ARBA00040360"/>
    </source>
</evidence>
<evidence type="ECO:0000256" key="2">
    <source>
        <dbReference type="ARBA" id="ARBA00011182"/>
    </source>
</evidence>
<dbReference type="PANTHER" id="PTHR22726">
    <property type="entry name" value="METALLOENDOPEPTIDASE OMA1"/>
    <property type="match status" value="1"/>
</dbReference>
<keyword evidence="5" id="KW-0378">Hydrolase</keyword>
<evidence type="ECO:0000259" key="12">
    <source>
        <dbReference type="Pfam" id="PF01435"/>
    </source>
</evidence>
<feature type="compositionally biased region" description="Low complexity" evidence="11">
    <location>
        <begin position="456"/>
        <end position="480"/>
    </location>
</feature>
<evidence type="ECO:0000256" key="5">
    <source>
        <dbReference type="ARBA" id="ARBA00022801"/>
    </source>
</evidence>
<dbReference type="InterPro" id="IPR051156">
    <property type="entry name" value="Mito/Outer_Membr_Metalloprot"/>
</dbReference>
<feature type="domain" description="Peptidase M48" evidence="12">
    <location>
        <begin position="218"/>
        <end position="408"/>
    </location>
</feature>